<dbReference type="Proteomes" id="UP000324781">
    <property type="component" value="Unassembled WGS sequence"/>
</dbReference>
<keyword evidence="4" id="KW-1185">Reference proteome</keyword>
<dbReference type="InterPro" id="IPR037914">
    <property type="entry name" value="SpoVT-AbrB_sf"/>
</dbReference>
<name>A0A1M6FDI2_9FIRM</name>
<dbReference type="Pfam" id="PF04014">
    <property type="entry name" value="MazE_antitoxin"/>
    <property type="match status" value="1"/>
</dbReference>
<organism evidence="3 4">
    <name type="scientific">Thermoclostridium caenicola</name>
    <dbReference type="NCBI Taxonomy" id="659425"/>
    <lineage>
        <taxon>Bacteria</taxon>
        <taxon>Bacillati</taxon>
        <taxon>Bacillota</taxon>
        <taxon>Clostridia</taxon>
        <taxon>Eubacteriales</taxon>
        <taxon>Oscillospiraceae</taxon>
        <taxon>Thermoclostridium</taxon>
    </lineage>
</organism>
<reference evidence="3 4" key="1">
    <citation type="submission" date="2016-11" db="EMBL/GenBank/DDBJ databases">
        <authorList>
            <person name="Varghese N."/>
            <person name="Submissions S."/>
        </authorList>
    </citation>
    <scope>NUCLEOTIDE SEQUENCE [LARGE SCALE GENOMIC DNA]</scope>
    <source>
        <strain evidence="3 4">DSM 19027</strain>
    </source>
</reference>
<sequence>MKSTGIVRKLDELGRVVLPVELRRKLGIEIRDAMELKVDGCYVVLQKYKPRCTFCKTTENVIEKKDKLICENCLNELKNLK</sequence>
<dbReference type="InterPro" id="IPR052731">
    <property type="entry name" value="B_subtilis_Trans_State_Reg"/>
</dbReference>
<gene>
    <name evidence="3" type="ORF">SAMN05444373_101637</name>
</gene>
<dbReference type="Gene3D" id="2.10.260.10">
    <property type="match status" value="1"/>
</dbReference>
<dbReference type="SMART" id="SM00966">
    <property type="entry name" value="SpoVT_AbrB"/>
    <property type="match status" value="1"/>
</dbReference>
<evidence type="ECO:0000259" key="2">
    <source>
        <dbReference type="PROSITE" id="PS51740"/>
    </source>
</evidence>
<dbReference type="EMBL" id="FQZP01000016">
    <property type="protein sequence ID" value="SHI95696.1"/>
    <property type="molecule type" value="Genomic_DNA"/>
</dbReference>
<dbReference type="AlphaFoldDB" id="A0A1M6FDI2"/>
<dbReference type="RefSeq" id="WP_149678484.1">
    <property type="nucleotide sequence ID" value="NZ_FQZP01000016.1"/>
</dbReference>
<evidence type="ECO:0000313" key="4">
    <source>
        <dbReference type="Proteomes" id="UP000324781"/>
    </source>
</evidence>
<dbReference type="GO" id="GO:0003677">
    <property type="term" value="F:DNA binding"/>
    <property type="evidence" value="ECO:0007669"/>
    <property type="project" value="UniProtKB-UniRule"/>
</dbReference>
<evidence type="ECO:0000256" key="1">
    <source>
        <dbReference type="PROSITE-ProRule" id="PRU01076"/>
    </source>
</evidence>
<keyword evidence="1" id="KW-0238">DNA-binding</keyword>
<proteinExistence type="predicted"/>
<dbReference type="InterPro" id="IPR007159">
    <property type="entry name" value="SpoVT-AbrB_dom"/>
</dbReference>
<feature type="domain" description="SpoVT-AbrB" evidence="2">
    <location>
        <begin position="5"/>
        <end position="50"/>
    </location>
</feature>
<dbReference type="PROSITE" id="PS51740">
    <property type="entry name" value="SPOVT_ABRB"/>
    <property type="match status" value="1"/>
</dbReference>
<accession>A0A1M6FDI2</accession>
<evidence type="ECO:0000313" key="3">
    <source>
        <dbReference type="EMBL" id="SHI95696.1"/>
    </source>
</evidence>
<dbReference type="SUPFAM" id="SSF89447">
    <property type="entry name" value="AbrB/MazE/MraZ-like"/>
    <property type="match status" value="1"/>
</dbReference>
<dbReference type="OrthoDB" id="9782993at2"/>
<dbReference type="PANTHER" id="PTHR36432">
    <property type="match status" value="1"/>
</dbReference>
<protein>
    <submittedName>
        <fullName evidence="3">Transcriptional pleiotropic regulator of transition state genes</fullName>
    </submittedName>
</protein>
<dbReference type="PANTHER" id="PTHR36432:SF4">
    <property type="entry name" value="TRANSITION STATE REGULATOR ABH-RELATED"/>
    <property type="match status" value="1"/>
</dbReference>